<comment type="caution">
    <text evidence="5">The sequence shown here is derived from an EMBL/GenBank/DDBJ whole genome shotgun (WGS) entry which is preliminary data.</text>
</comment>
<dbReference type="PANTHER" id="PTHR35081:SF1">
    <property type="entry name" value="COILED-COIL DOMAIN-CONTAINING PROTEIN 105"/>
    <property type="match status" value="1"/>
</dbReference>
<dbReference type="GO" id="GO:0005737">
    <property type="term" value="C:cytoplasm"/>
    <property type="evidence" value="ECO:0007669"/>
    <property type="project" value="UniProtKB-SubCell"/>
</dbReference>
<evidence type="ECO:0000313" key="6">
    <source>
        <dbReference type="Proteomes" id="UP001152320"/>
    </source>
</evidence>
<evidence type="ECO:0008006" key="7">
    <source>
        <dbReference type="Google" id="ProtNLM"/>
    </source>
</evidence>
<feature type="coiled-coil region" evidence="3">
    <location>
        <begin position="145"/>
        <end position="172"/>
    </location>
</feature>
<name>A0A9Q1C686_HOLLE</name>
<reference evidence="5" key="1">
    <citation type="submission" date="2021-10" db="EMBL/GenBank/DDBJ databases">
        <title>Tropical sea cucumber genome reveals ecological adaptation and Cuvierian tubules defense mechanism.</title>
        <authorList>
            <person name="Chen T."/>
        </authorList>
    </citation>
    <scope>NUCLEOTIDE SEQUENCE</scope>
    <source>
        <strain evidence="5">Nanhai2018</strain>
        <tissue evidence="5">Muscle</tissue>
    </source>
</reference>
<dbReference type="OrthoDB" id="9896158at2759"/>
<dbReference type="PANTHER" id="PTHR35081">
    <property type="entry name" value="COILED-COIL DOMAIN-CONTAINING PROTEIN 105"/>
    <property type="match status" value="1"/>
</dbReference>
<keyword evidence="3" id="KW-0175">Coiled coil</keyword>
<dbReference type="Pfam" id="PF03148">
    <property type="entry name" value="Tektin"/>
    <property type="match status" value="1"/>
</dbReference>
<evidence type="ECO:0000313" key="5">
    <source>
        <dbReference type="EMBL" id="KAJ8038839.1"/>
    </source>
</evidence>
<accession>A0A9Q1C686</accession>
<dbReference type="Proteomes" id="UP001152320">
    <property type="component" value="Chromosome 7"/>
</dbReference>
<proteinExistence type="predicted"/>
<gene>
    <name evidence="5" type="ORF">HOLleu_16386</name>
</gene>
<sequence length="449" mass="50346">MLATKPRTTVPLATATVGPASWREATVKEIKISQTAVERSDKGLDLGRAIDALPSLRDNCAQQSNTVVQAYVRETRAVLVKLRDSFLDTNEEVKSLLRGKEALEKKLEHIRKDIALNKMSTEIRCTRPSRERGRDGADSLLDKELQHLYQLKKALEAQLRSVQKQLQVLDQCRRRLNAVIQERNQVLDLICHAVSSVTSGRASRSNGRQSRHQDKTMSFGGNGLGYTRQIDLNMQDPTGRTSPEGDRSGARTPPTDPLGPFTPEAAQAIAQAHEARQRSTVLRREIKEAIDNTQKLQQAAHEAVNDGMNKKVSETITLKQYLTVAAGENRHSIHRSQRWYDATEKALGYTVGPEVQSNLETRERLNRPLVRVYQRHPGTNLPEAQDIIKGAEGLDKSLLQTSRNIGLLQMAQSRLQNDIRHKHAGANVDSSVVRMRRRLANHRWVMGSV</sequence>
<feature type="compositionally biased region" description="Polar residues" evidence="4">
    <location>
        <begin position="230"/>
        <end position="241"/>
    </location>
</feature>
<evidence type="ECO:0000256" key="4">
    <source>
        <dbReference type="SAM" id="MobiDB-lite"/>
    </source>
</evidence>
<evidence type="ECO:0000256" key="1">
    <source>
        <dbReference type="ARBA" id="ARBA00004496"/>
    </source>
</evidence>
<evidence type="ECO:0000256" key="2">
    <source>
        <dbReference type="ARBA" id="ARBA00022490"/>
    </source>
</evidence>
<comment type="subcellular location">
    <subcellularLocation>
        <location evidence="1">Cytoplasm</location>
    </subcellularLocation>
</comment>
<dbReference type="InterPro" id="IPR048256">
    <property type="entry name" value="Tektin-like"/>
</dbReference>
<evidence type="ECO:0000256" key="3">
    <source>
        <dbReference type="SAM" id="Coils"/>
    </source>
</evidence>
<dbReference type="GO" id="GO:0005929">
    <property type="term" value="C:cilium"/>
    <property type="evidence" value="ECO:0007669"/>
    <property type="project" value="UniProtKB-ARBA"/>
</dbReference>
<keyword evidence="6" id="KW-1185">Reference proteome</keyword>
<organism evidence="5 6">
    <name type="scientific">Holothuria leucospilota</name>
    <name type="common">Black long sea cucumber</name>
    <name type="synonym">Mertensiothuria leucospilota</name>
    <dbReference type="NCBI Taxonomy" id="206669"/>
    <lineage>
        <taxon>Eukaryota</taxon>
        <taxon>Metazoa</taxon>
        <taxon>Echinodermata</taxon>
        <taxon>Eleutherozoa</taxon>
        <taxon>Echinozoa</taxon>
        <taxon>Holothuroidea</taxon>
        <taxon>Aspidochirotacea</taxon>
        <taxon>Aspidochirotida</taxon>
        <taxon>Holothuriidae</taxon>
        <taxon>Holothuria</taxon>
    </lineage>
</organism>
<protein>
    <recommendedName>
        <fullName evidence="7">Coiled-coil domain-containing protein 105</fullName>
    </recommendedName>
</protein>
<dbReference type="AlphaFoldDB" id="A0A9Q1C686"/>
<dbReference type="EMBL" id="JAIZAY010000007">
    <property type="protein sequence ID" value="KAJ8038839.1"/>
    <property type="molecule type" value="Genomic_DNA"/>
</dbReference>
<dbReference type="InterPro" id="IPR038949">
    <property type="entry name" value="TEKTL1"/>
</dbReference>
<feature type="coiled-coil region" evidence="3">
    <location>
        <begin position="272"/>
        <end position="306"/>
    </location>
</feature>
<feature type="region of interest" description="Disordered" evidence="4">
    <location>
        <begin position="198"/>
        <end position="261"/>
    </location>
</feature>
<feature type="compositionally biased region" description="Polar residues" evidence="4">
    <location>
        <begin position="198"/>
        <end position="208"/>
    </location>
</feature>
<keyword evidence="2" id="KW-0963">Cytoplasm</keyword>